<gene>
    <name evidence="1" type="ORF">QLQ22_09265</name>
</gene>
<dbReference type="Proteomes" id="UP001226091">
    <property type="component" value="Chromosome"/>
</dbReference>
<reference evidence="2" key="1">
    <citation type="journal article" date="2025" name="Aquaculture">
        <title>Assessment of the bioflocculant production and safety properties of Metabacillus hrfriensis sp. nov. based on phenotypic and whole-genome sequencing analysis.</title>
        <authorList>
            <person name="Zhang R."/>
            <person name="Zhao Z."/>
            <person name="Luo L."/>
            <person name="Wang S."/>
            <person name="Guo K."/>
            <person name="Xu W."/>
        </authorList>
    </citation>
    <scope>NUCLEOTIDE SEQUENCE [LARGE SCALE GENOMIC DNA]</scope>
    <source>
        <strain evidence="2">CT-WN-B3</strain>
    </source>
</reference>
<organism evidence="1 2">
    <name type="scientific">Metabacillus hrfriensis</name>
    <dbReference type="NCBI Taxonomy" id="3048891"/>
    <lineage>
        <taxon>Bacteria</taxon>
        <taxon>Bacillati</taxon>
        <taxon>Bacillota</taxon>
        <taxon>Bacilli</taxon>
        <taxon>Bacillales</taxon>
        <taxon>Bacillaceae</taxon>
        <taxon>Metabacillus</taxon>
    </lineage>
</organism>
<sequence length="491" mass="55243">MYKQNGKPKPSMAETITCFKASSDFVQYEHNAKEVKFWVSYIRTVADPQTLHESILSPLLKEKWSTLHQLKEIVPIEEIIVTIDTDIVSEKLLEGYIIISFSEYGSPCALLRATLNKARDISLPEVEFSVVGPKEAFVEAIEFNINLIRKRIQVPQLRIKEMQIGDLSKTKVAVLYIDSIADEENVNTITQRLRDITYDQIGDSGYVAQFISDNHNSPFPQVLDSERPDRIAAVLAEGKIAVVVDGSPQVLIGPTTLVEFFSSFEDYYLNWVLASFFRLIRVFAVAFSILVTPVYVATLTFHYELIPKDLLNTLVTSRREIPLPPILEALFLELTIELLREAGARLPTKVGQTIGIVGGIVIGTASVEAGLTSNVLLIIVALSALASFTTPVYKMGNTIRLLRFPFLIFAQMYGLLGIVLCFCFLTTHLLRLTSLGRPFLVPVYPPRSRDLKDAIIRFPFSTLSKRPMALRTKQPDKFSTKKARQRHDIDE</sequence>
<evidence type="ECO:0000313" key="2">
    <source>
        <dbReference type="Proteomes" id="UP001226091"/>
    </source>
</evidence>
<name>A0ACD4RIL5_9BACI</name>
<dbReference type="EMBL" id="CP126116">
    <property type="protein sequence ID" value="WHZ60211.1"/>
    <property type="molecule type" value="Genomic_DNA"/>
</dbReference>
<keyword evidence="2" id="KW-1185">Reference proteome</keyword>
<protein>
    <submittedName>
        <fullName evidence="1">Spore germination protein</fullName>
    </submittedName>
</protein>
<proteinExistence type="predicted"/>
<evidence type="ECO:0000313" key="1">
    <source>
        <dbReference type="EMBL" id="WHZ60211.1"/>
    </source>
</evidence>
<accession>A0ACD4RIL5</accession>